<name>A0A4R6LTT7_9FIRM</name>
<dbReference type="Gene3D" id="1.10.10.970">
    <property type="entry name" value="RNA 2'-phosphotransferase, Tpt1/KptA family, N-terminal domain"/>
    <property type="match status" value="1"/>
</dbReference>
<comment type="similarity">
    <text evidence="1 5">Belongs to the KptA/TPT1 family.</text>
</comment>
<evidence type="ECO:0000256" key="5">
    <source>
        <dbReference type="HAMAP-Rule" id="MF_00299"/>
    </source>
</evidence>
<dbReference type="OrthoDB" id="4537997at2"/>
<keyword evidence="3 5" id="KW-0520">NAD</keyword>
<evidence type="ECO:0000256" key="4">
    <source>
        <dbReference type="ARBA" id="ARBA00025212"/>
    </source>
</evidence>
<dbReference type="InterPro" id="IPR002745">
    <property type="entry name" value="Ptrans_KptA/Tpt1"/>
</dbReference>
<comment type="function">
    <text evidence="4 5">Removes the 2'-phosphate from RNA via an intermediate in which the phosphate is ADP-ribosylated by NAD followed by a presumed transesterification to release the RNA and generate ADP-ribose 1''-2''-cyclic phosphate (APPR&gt;P). May function as an ADP-ribosylase.</text>
</comment>
<dbReference type="GO" id="GO:0003950">
    <property type="term" value="F:NAD+ poly-ADP-ribosyltransferase activity"/>
    <property type="evidence" value="ECO:0007669"/>
    <property type="project" value="InterPro"/>
</dbReference>
<dbReference type="AlphaFoldDB" id="A0A4R6LTT7"/>
<keyword evidence="2 5" id="KW-0808">Transferase</keyword>
<dbReference type="GO" id="GO:0006388">
    <property type="term" value="P:tRNA splicing, via endonucleolytic cleavage and ligation"/>
    <property type="evidence" value="ECO:0007669"/>
    <property type="project" value="UniProtKB-UniRule"/>
</dbReference>
<dbReference type="InterPro" id="IPR022928">
    <property type="entry name" value="RNA_2'-PTrans_KptA"/>
</dbReference>
<organism evidence="6 7">
    <name type="scientific">Halanaerobium saccharolyticum</name>
    <dbReference type="NCBI Taxonomy" id="43595"/>
    <lineage>
        <taxon>Bacteria</taxon>
        <taxon>Bacillati</taxon>
        <taxon>Bacillota</taxon>
        <taxon>Clostridia</taxon>
        <taxon>Halanaerobiales</taxon>
        <taxon>Halanaerobiaceae</taxon>
        <taxon>Halanaerobium</taxon>
    </lineage>
</organism>
<evidence type="ECO:0000313" key="7">
    <source>
        <dbReference type="Proteomes" id="UP000295064"/>
    </source>
</evidence>
<dbReference type="InterPro" id="IPR042080">
    <property type="entry name" value="RNA_2'-PTrans_N"/>
</dbReference>
<dbReference type="Gene3D" id="3.20.170.30">
    <property type="match status" value="1"/>
</dbReference>
<accession>A0A4R6LTT7</accession>
<dbReference type="EMBL" id="SNWX01000008">
    <property type="protein sequence ID" value="TDO92015.1"/>
    <property type="molecule type" value="Genomic_DNA"/>
</dbReference>
<reference evidence="6 7" key="1">
    <citation type="submission" date="2019-03" db="EMBL/GenBank/DDBJ databases">
        <title>Subsurface microbial communities from deep shales in Ohio and West Virginia, USA.</title>
        <authorList>
            <person name="Wrighton K."/>
        </authorList>
    </citation>
    <scope>NUCLEOTIDE SEQUENCE [LARGE SCALE GENOMIC DNA]</scope>
    <source>
        <strain evidence="6 7">MA284_T2</strain>
    </source>
</reference>
<dbReference type="PANTHER" id="PTHR12684:SF2">
    <property type="entry name" value="TRNA 2'-PHOSPHOTRANSFERASE 1"/>
    <property type="match status" value="1"/>
</dbReference>
<dbReference type="SUPFAM" id="SSF56399">
    <property type="entry name" value="ADP-ribosylation"/>
    <property type="match status" value="1"/>
</dbReference>
<dbReference type="PANTHER" id="PTHR12684">
    <property type="entry name" value="PUTATIVE PHOSPHOTRANSFERASE"/>
    <property type="match status" value="1"/>
</dbReference>
<evidence type="ECO:0000313" key="6">
    <source>
        <dbReference type="EMBL" id="TDO92015.1"/>
    </source>
</evidence>
<dbReference type="EC" id="2.7.1.-" evidence="5"/>
<protein>
    <recommendedName>
        <fullName evidence="5">Probable RNA 2'-phosphotransferase</fullName>
        <ecNumber evidence="5">2.7.1.-</ecNumber>
    </recommendedName>
</protein>
<dbReference type="Pfam" id="PF01885">
    <property type="entry name" value="PTS_2-RNA"/>
    <property type="match status" value="1"/>
</dbReference>
<dbReference type="GO" id="GO:0000215">
    <property type="term" value="F:tRNA 2'-phosphotransferase activity"/>
    <property type="evidence" value="ECO:0007669"/>
    <property type="project" value="TreeGrafter"/>
</dbReference>
<evidence type="ECO:0000256" key="3">
    <source>
        <dbReference type="ARBA" id="ARBA00023027"/>
    </source>
</evidence>
<dbReference type="Proteomes" id="UP000295064">
    <property type="component" value="Unassembled WGS sequence"/>
</dbReference>
<dbReference type="RefSeq" id="WP_133514754.1">
    <property type="nucleotide sequence ID" value="NZ_SNWX01000008.1"/>
</dbReference>
<gene>
    <name evidence="5" type="primary">kptA</name>
    <name evidence="6" type="ORF">DFR79_10841</name>
</gene>
<dbReference type="HAMAP" id="MF_00299">
    <property type="entry name" value="KptA"/>
    <property type="match status" value="1"/>
</dbReference>
<comment type="caution">
    <text evidence="6">The sequence shown here is derived from an EMBL/GenBank/DDBJ whole genome shotgun (WGS) entry which is preliminary data.</text>
</comment>
<proteinExistence type="inferred from homology"/>
<evidence type="ECO:0000256" key="2">
    <source>
        <dbReference type="ARBA" id="ARBA00022679"/>
    </source>
</evidence>
<dbReference type="InterPro" id="IPR042081">
    <property type="entry name" value="RNA_2'-PTrans_C"/>
</dbReference>
<sequence>MNKIKLSKTVSYILRHHPESFDLKLAADATVKTDDLLAALQKKFKDISKADLVELVENDAKGRFSFLDEQERIRANYGHSIEGVNPDYEAVKPPEYLYHGTTPEVKNKILASGIKPMGRNYVHLSVGVKEAKKVARRRTNQPVIFNIEALRAFHEGQNFYKTAEDIYLTDQLSADYLSLLNNK</sequence>
<evidence type="ECO:0000256" key="1">
    <source>
        <dbReference type="ARBA" id="ARBA00009836"/>
    </source>
</evidence>